<evidence type="ECO:0000313" key="9">
    <source>
        <dbReference type="EMBL" id="APV37236.1"/>
    </source>
</evidence>
<dbReference type="KEGG" id="asol:BEN76_15010"/>
<comment type="subcellular location">
    <subcellularLocation>
        <location evidence="1">Periplasm</location>
    </subcellularLocation>
</comment>
<keyword evidence="3 6" id="KW-0732">Signal</keyword>
<evidence type="ECO:0000259" key="7">
    <source>
        <dbReference type="Pfam" id="PF00345"/>
    </source>
</evidence>
<dbReference type="InterPro" id="IPR008962">
    <property type="entry name" value="PapD-like_sf"/>
</dbReference>
<feature type="chain" id="PRO_5011958616" description="Molecular chaperone" evidence="6">
    <location>
        <begin position="26"/>
        <end position="234"/>
    </location>
</feature>
<evidence type="ECO:0000256" key="1">
    <source>
        <dbReference type="ARBA" id="ARBA00004418"/>
    </source>
</evidence>
<name>A0A1P8ELX5_9GAMM</name>
<evidence type="ECO:0008006" key="11">
    <source>
        <dbReference type="Google" id="ProtNLM"/>
    </source>
</evidence>
<proteinExistence type="inferred from homology"/>
<dbReference type="SUPFAM" id="SSF49354">
    <property type="entry name" value="PapD-like"/>
    <property type="match status" value="1"/>
</dbReference>
<dbReference type="InterPro" id="IPR001829">
    <property type="entry name" value="Pili_assmbl_chaperone_bac"/>
</dbReference>
<sequence length="234" mass="26095">MRLNRFLTAVCITASSICLPITSHSAVQALASRVIYNGDAKAATLTIRNNADKAYMVQNWIEAGETPLADTKVPFVITPPLLKLDSKKETVLRIIYSGNGLATDRESQFWINIQEIPPKPEVENTLQLAVRSKIKLFYRPKSVELDLSDAVKQLRWYVEGNTLKLENKSPLFVTIGDLKLNNETQPVANMNHDMVAPFKTIDVLKNLPKNLSSISYTYINEYGGNTSMPAVALK</sequence>
<evidence type="ECO:0000259" key="8">
    <source>
        <dbReference type="Pfam" id="PF02753"/>
    </source>
</evidence>
<dbReference type="InterPro" id="IPR013783">
    <property type="entry name" value="Ig-like_fold"/>
</dbReference>
<evidence type="ECO:0000256" key="2">
    <source>
        <dbReference type="ARBA" id="ARBA00007399"/>
    </source>
</evidence>
<dbReference type="InterPro" id="IPR050643">
    <property type="entry name" value="Periplasmic_pilus_chap"/>
</dbReference>
<dbReference type="InterPro" id="IPR036316">
    <property type="entry name" value="Pili_assmbl_chap_C_dom_sf"/>
</dbReference>
<dbReference type="AlphaFoldDB" id="A0A1P8ELX5"/>
<dbReference type="Gene3D" id="2.60.40.10">
    <property type="entry name" value="Immunoglobulins"/>
    <property type="match status" value="2"/>
</dbReference>
<feature type="signal peptide" evidence="6">
    <location>
        <begin position="1"/>
        <end position="25"/>
    </location>
</feature>
<dbReference type="EMBL" id="CP016896">
    <property type="protein sequence ID" value="APV37236.1"/>
    <property type="molecule type" value="Genomic_DNA"/>
</dbReference>
<accession>A0A1P8ELX5</accession>
<feature type="domain" description="Pili assembly chaperone C-terminal" evidence="8">
    <location>
        <begin position="166"/>
        <end position="226"/>
    </location>
</feature>
<organism evidence="9 10">
    <name type="scientific">Acinetobacter soli</name>
    <dbReference type="NCBI Taxonomy" id="487316"/>
    <lineage>
        <taxon>Bacteria</taxon>
        <taxon>Pseudomonadati</taxon>
        <taxon>Pseudomonadota</taxon>
        <taxon>Gammaproteobacteria</taxon>
        <taxon>Moraxellales</taxon>
        <taxon>Moraxellaceae</taxon>
        <taxon>Acinetobacter</taxon>
    </lineage>
</organism>
<dbReference type="STRING" id="487316.BEN76_15010"/>
<dbReference type="Pfam" id="PF02753">
    <property type="entry name" value="PapD_C"/>
    <property type="match status" value="1"/>
</dbReference>
<evidence type="ECO:0000256" key="3">
    <source>
        <dbReference type="ARBA" id="ARBA00022729"/>
    </source>
</evidence>
<evidence type="ECO:0000313" key="10">
    <source>
        <dbReference type="Proteomes" id="UP000185674"/>
    </source>
</evidence>
<dbReference type="Proteomes" id="UP000185674">
    <property type="component" value="Chromosome"/>
</dbReference>
<dbReference type="GO" id="GO:0030288">
    <property type="term" value="C:outer membrane-bounded periplasmic space"/>
    <property type="evidence" value="ECO:0007669"/>
    <property type="project" value="InterPro"/>
</dbReference>
<protein>
    <recommendedName>
        <fullName evidence="11">Molecular chaperone</fullName>
    </recommendedName>
</protein>
<keyword evidence="4" id="KW-0574">Periplasm</keyword>
<dbReference type="PANTHER" id="PTHR30251:SF2">
    <property type="entry name" value="FIMBRIAL CHAPERONE YADV-RELATED"/>
    <property type="match status" value="1"/>
</dbReference>
<dbReference type="RefSeq" id="WP_076033416.1">
    <property type="nucleotide sequence ID" value="NZ_CP016896.1"/>
</dbReference>
<dbReference type="SUPFAM" id="SSF49584">
    <property type="entry name" value="Periplasmic chaperone C-domain"/>
    <property type="match status" value="1"/>
</dbReference>
<dbReference type="InterPro" id="IPR016148">
    <property type="entry name" value="Pili_assmbl_chaperone_C"/>
</dbReference>
<evidence type="ECO:0000256" key="5">
    <source>
        <dbReference type="ARBA" id="ARBA00023186"/>
    </source>
</evidence>
<dbReference type="GO" id="GO:0071555">
    <property type="term" value="P:cell wall organization"/>
    <property type="evidence" value="ECO:0007669"/>
    <property type="project" value="InterPro"/>
</dbReference>
<dbReference type="Pfam" id="PF00345">
    <property type="entry name" value="PapD_N"/>
    <property type="match status" value="1"/>
</dbReference>
<reference evidence="9 10" key="1">
    <citation type="submission" date="2016-08" db="EMBL/GenBank/DDBJ databases">
        <title>Complete genome sequence of Acinetobacter baylyi strain GFJ2.</title>
        <authorList>
            <person name="Tabata M."/>
            <person name="Kuboki S."/>
            <person name="Gibu N."/>
            <person name="Kinouchi Y."/>
            <person name="Vangnai A."/>
            <person name="Kasai D."/>
            <person name="Fukuda M."/>
        </authorList>
    </citation>
    <scope>NUCLEOTIDE SEQUENCE [LARGE SCALE GENOMIC DNA]</scope>
    <source>
        <strain evidence="9 10">GFJ2</strain>
    </source>
</reference>
<keyword evidence="5" id="KW-0143">Chaperone</keyword>
<gene>
    <name evidence="9" type="ORF">BEN76_15010</name>
</gene>
<evidence type="ECO:0000256" key="6">
    <source>
        <dbReference type="SAM" id="SignalP"/>
    </source>
</evidence>
<feature type="domain" description="Pili assembly chaperone N-terminal" evidence="7">
    <location>
        <begin position="27"/>
        <end position="143"/>
    </location>
</feature>
<evidence type="ECO:0000256" key="4">
    <source>
        <dbReference type="ARBA" id="ARBA00022764"/>
    </source>
</evidence>
<dbReference type="PRINTS" id="PR00969">
    <property type="entry name" value="CHAPERONPILI"/>
</dbReference>
<dbReference type="InterPro" id="IPR016147">
    <property type="entry name" value="Pili_assmbl_chaperone_N"/>
</dbReference>
<dbReference type="PANTHER" id="PTHR30251">
    <property type="entry name" value="PILUS ASSEMBLY CHAPERONE"/>
    <property type="match status" value="1"/>
</dbReference>
<comment type="similarity">
    <text evidence="2">Belongs to the periplasmic pilus chaperone family.</text>
</comment>